<feature type="domain" description="PHD-type" evidence="21">
    <location>
        <begin position="498"/>
        <end position="555"/>
    </location>
</feature>
<feature type="compositionally biased region" description="Polar residues" evidence="20">
    <location>
        <begin position="317"/>
        <end position="333"/>
    </location>
</feature>
<dbReference type="GO" id="GO:0005634">
    <property type="term" value="C:nucleus"/>
    <property type="evidence" value="ECO:0007669"/>
    <property type="project" value="UniProtKB-SubCell"/>
</dbReference>
<dbReference type="PROSITE" id="PS01359">
    <property type="entry name" value="ZF_PHD_1"/>
    <property type="match status" value="1"/>
</dbReference>
<feature type="compositionally biased region" description="Basic and acidic residues" evidence="20">
    <location>
        <begin position="70"/>
        <end position="81"/>
    </location>
</feature>
<keyword evidence="15" id="KW-0804">Transcription</keyword>
<dbReference type="InterPro" id="IPR003347">
    <property type="entry name" value="JmjC_dom"/>
</dbReference>
<feature type="compositionally biased region" description="Polar residues" evidence="20">
    <location>
        <begin position="189"/>
        <end position="203"/>
    </location>
</feature>
<dbReference type="CDD" id="cd15517">
    <property type="entry name" value="PHD_TCF19_like"/>
    <property type="match status" value="1"/>
</dbReference>
<feature type="region of interest" description="Disordered" evidence="20">
    <location>
        <begin position="1269"/>
        <end position="1322"/>
    </location>
</feature>
<feature type="region of interest" description="Disordered" evidence="20">
    <location>
        <begin position="1544"/>
        <end position="1586"/>
    </location>
</feature>
<evidence type="ECO:0000256" key="15">
    <source>
        <dbReference type="ARBA" id="ARBA00023163"/>
    </source>
</evidence>
<feature type="domain" description="JmjC" evidence="22">
    <location>
        <begin position="751"/>
        <end position="906"/>
    </location>
</feature>
<evidence type="ECO:0000256" key="16">
    <source>
        <dbReference type="ARBA" id="ARBA00023242"/>
    </source>
</evidence>
<keyword evidence="13" id="KW-0408">Iron</keyword>
<dbReference type="InterPro" id="IPR019787">
    <property type="entry name" value="Znf_PHD-finger"/>
</dbReference>
<keyword evidence="14" id="KW-0805">Transcription regulation</keyword>
<feature type="region of interest" description="Disordered" evidence="20">
    <location>
        <begin position="1147"/>
        <end position="1180"/>
    </location>
</feature>
<evidence type="ECO:0000256" key="9">
    <source>
        <dbReference type="ARBA" id="ARBA00022833"/>
    </source>
</evidence>
<proteinExistence type="inferred from homology"/>
<evidence type="ECO:0000259" key="22">
    <source>
        <dbReference type="PROSITE" id="PS51184"/>
    </source>
</evidence>
<dbReference type="PROSITE" id="PS50016">
    <property type="entry name" value="ZF_PHD_2"/>
    <property type="match status" value="1"/>
</dbReference>
<keyword evidence="16" id="KW-0539">Nucleus</keyword>
<feature type="region of interest" description="Disordered" evidence="20">
    <location>
        <begin position="57"/>
        <end position="81"/>
    </location>
</feature>
<dbReference type="InterPro" id="IPR001965">
    <property type="entry name" value="Znf_PHD"/>
</dbReference>
<evidence type="ECO:0000256" key="5">
    <source>
        <dbReference type="ARBA" id="ARBA00013246"/>
    </source>
</evidence>
<evidence type="ECO:0000256" key="8">
    <source>
        <dbReference type="ARBA" id="ARBA00022771"/>
    </source>
</evidence>
<comment type="catalytic activity">
    <reaction evidence="18">
        <text>N(6),N(6)-dimethyl-L-lysyl(36)-[histone H3] + 2 2-oxoglutarate + 2 O2 = L-lysyl(36)-[histone H3] + 2 formaldehyde + 2 succinate + 2 CO2</text>
        <dbReference type="Rhea" id="RHEA:42032"/>
        <dbReference type="Rhea" id="RHEA-COMP:9785"/>
        <dbReference type="Rhea" id="RHEA-COMP:9787"/>
        <dbReference type="ChEBI" id="CHEBI:15379"/>
        <dbReference type="ChEBI" id="CHEBI:16526"/>
        <dbReference type="ChEBI" id="CHEBI:16810"/>
        <dbReference type="ChEBI" id="CHEBI:16842"/>
        <dbReference type="ChEBI" id="CHEBI:29969"/>
        <dbReference type="ChEBI" id="CHEBI:30031"/>
        <dbReference type="ChEBI" id="CHEBI:61976"/>
        <dbReference type="EC" id="1.14.11.27"/>
    </reaction>
</comment>
<evidence type="ECO:0000256" key="12">
    <source>
        <dbReference type="ARBA" id="ARBA00023002"/>
    </source>
</evidence>
<feature type="region of interest" description="Disordered" evidence="20">
    <location>
        <begin position="462"/>
        <end position="481"/>
    </location>
</feature>
<reference evidence="23" key="1">
    <citation type="journal article" date="2020" name="Stud. Mycol.">
        <title>101 Dothideomycetes genomes: a test case for predicting lifestyles and emergence of pathogens.</title>
        <authorList>
            <person name="Haridas S."/>
            <person name="Albert R."/>
            <person name="Binder M."/>
            <person name="Bloem J."/>
            <person name="Labutti K."/>
            <person name="Salamov A."/>
            <person name="Andreopoulos B."/>
            <person name="Baker S."/>
            <person name="Barry K."/>
            <person name="Bills G."/>
            <person name="Bluhm B."/>
            <person name="Cannon C."/>
            <person name="Castanera R."/>
            <person name="Culley D."/>
            <person name="Daum C."/>
            <person name="Ezra D."/>
            <person name="Gonzalez J."/>
            <person name="Henrissat B."/>
            <person name="Kuo A."/>
            <person name="Liang C."/>
            <person name="Lipzen A."/>
            <person name="Lutzoni F."/>
            <person name="Magnuson J."/>
            <person name="Mondo S."/>
            <person name="Nolan M."/>
            <person name="Ohm R."/>
            <person name="Pangilinan J."/>
            <person name="Park H.-J."/>
            <person name="Ramirez L."/>
            <person name="Alfaro M."/>
            <person name="Sun H."/>
            <person name="Tritt A."/>
            <person name="Yoshinaga Y."/>
            <person name="Zwiers L.-H."/>
            <person name="Turgeon B."/>
            <person name="Goodwin S."/>
            <person name="Spatafora J."/>
            <person name="Crous P."/>
            <person name="Grigoriev I."/>
        </authorList>
    </citation>
    <scope>NUCLEOTIDE SEQUENCE</scope>
    <source>
        <strain evidence="23">CBS 113979</strain>
    </source>
</reference>
<keyword evidence="10" id="KW-0156">Chromatin regulator</keyword>
<evidence type="ECO:0000256" key="6">
    <source>
        <dbReference type="ARBA" id="ARBA00015153"/>
    </source>
</evidence>
<name>A0A6G1GXS5_9PEZI</name>
<dbReference type="Proteomes" id="UP000800041">
    <property type="component" value="Unassembled WGS sequence"/>
</dbReference>
<dbReference type="PROSITE" id="PS51184">
    <property type="entry name" value="JMJC"/>
    <property type="match status" value="1"/>
</dbReference>
<feature type="compositionally biased region" description="Basic and acidic residues" evidence="20">
    <location>
        <begin position="1568"/>
        <end position="1586"/>
    </location>
</feature>
<protein>
    <recommendedName>
        <fullName evidence="6">JmjC domain-containing histone demethylation protein 1</fullName>
        <ecNumber evidence="5">1.14.11.27</ecNumber>
    </recommendedName>
    <alternativeName>
        <fullName evidence="17">[Histone-H3]-lysine-36 demethylase 1</fullName>
    </alternativeName>
</protein>
<evidence type="ECO:0000256" key="10">
    <source>
        <dbReference type="ARBA" id="ARBA00022853"/>
    </source>
</evidence>
<evidence type="ECO:0000256" key="17">
    <source>
        <dbReference type="ARBA" id="ARBA00031083"/>
    </source>
</evidence>
<evidence type="ECO:0000313" key="23">
    <source>
        <dbReference type="EMBL" id="KAF1985735.1"/>
    </source>
</evidence>
<feature type="region of interest" description="Disordered" evidence="20">
    <location>
        <begin position="1093"/>
        <end position="1125"/>
    </location>
</feature>
<comment type="cofactor">
    <cofactor evidence="1">
        <name>Fe(2+)</name>
        <dbReference type="ChEBI" id="CHEBI:29033"/>
    </cofactor>
</comment>
<feature type="compositionally biased region" description="Polar residues" evidence="20">
    <location>
        <begin position="462"/>
        <end position="474"/>
    </location>
</feature>
<keyword evidence="7" id="KW-0479">Metal-binding</keyword>
<feature type="compositionally biased region" description="Basic and acidic residues" evidence="20">
    <location>
        <begin position="427"/>
        <end position="437"/>
    </location>
</feature>
<evidence type="ECO:0000256" key="1">
    <source>
        <dbReference type="ARBA" id="ARBA00001954"/>
    </source>
</evidence>
<dbReference type="OrthoDB" id="5876800at2759"/>
<feature type="region of interest" description="Disordered" evidence="20">
    <location>
        <begin position="189"/>
        <end position="209"/>
    </location>
</feature>
<dbReference type="InterPro" id="IPR050690">
    <property type="entry name" value="JHDM1_Histone_Demethylase"/>
</dbReference>
<evidence type="ECO:0000256" key="11">
    <source>
        <dbReference type="ARBA" id="ARBA00022964"/>
    </source>
</evidence>
<sequence length="1604" mass="178764">MAANQLQTGQNRPRERFTTPPRPTDAIEPISPILQPSFDATTLHNITLLLNFPPRHGIEGSKRPRQYTHTRQESGQHARVHENGAAVPASPLDKLSSVASVALGSRNSPTFGSPVQRYPNDLTSPVDPYFGGVNGARIQYPSYPDYKYNQERPPKRARSELLPSPQQLHYSARPSTSWSYNVENAIANGQESQSSSALRNHQGQRYPMQENDSIQDIAETLISLSSKPVRHNSQDLTRHNGSAHQHPPVERPYHEPPTYPQSHEYAAYQHYHPAYYNNNRESEHLYRNEQARMPFDPSESMQAGNGQHVEYPDTLFAGQTHTPPDESSGSSIERVQKDQFQQAPPKKAKGQQGWPKGKPRGPRARGPNTKKAGKPAAKVVKLDTKVASEISNQLQSPRSLPASLTENGSPKPHAFAEDSTTRPTTGEPERSFEEHMSSRRRNSVSNHIASSIDYKDIGHLLRQTSAPPSNNSWKAQPEPAPLELPRKAATKRSKAEQATVCAKCNCTPNSYTLAENQSWMQCNGCKSWYHFECAGFTERQVRNVDKYHCPTCKPTHGPTTFVRKSARAHTAVDYAGLHEGVLRTNDESTEHHYIKGFKENTIKFRPETFPRMPPELVTAEYFERCGVMNEPIVIPAAWNPRPKPLQTPAEHSLGTQSVDDLTPKDIQDVVESPFEYEVTDDVGQDRLGMVIPQGLTVRRVAELYGPEEKVDVIDVKIQEGEDKRWSMRQWADYYEEEGENKKIRNVISLEVSKSKLGRLIQRPQVVRDLDLQDSVWPSDLANPPKVQFYCLMSVADCYTDFHIDFGGSSVYYHILKGKKTFFFIPPTKQHLKKYEDWCLSPAQNHTYLPDQTRECYRVDLSEGDTMLIPSGWIHAVWTPENSLVIGGNFLTRMNYGMQIKILEIEKATKVQIKFRYPFFQRIMWFAVIKYLETDPIPASVVQAFYEGRQFHRAMPTYLEYNKFGHNSDPGPENYHARYYPRGELDGLLELASYIFRTVMIKMGRVEGTTQSVRDAVSKSIPKTHGDPLDVAKKFAMWTAWKRGNEDLVVWAHPDAVLPGTDAAVKAAEKEKKLSVAEIKKLERQEAIAAHRAVFDRPVRQRASTGPSTNGVSGSPGQYTTSPKTSVLGPQRIACDACRHRRIKCKHKQDVLPNGSPSAKNPSDESTSLSPSTTVNDHDQGMKAFGIRGNSLEGVIIMSDVRKVSDPIVTTPTAPAVTFPNGQAVPPAAAPLVASIDTGAMFSSSQPDLAEGKRGRNKACTECRKSKRRCVHDDNGNIDPVKAQEASVPRAPKESKKRRANGDTNRTQPKKKKQDAPPGEDDILPEIAVKPAYLQSGQFQQVAPYPPNMLMSGHSQITPVKNEMVVNSSEPMAAEPMAAESGRLSTSPGLPPVLNSIDYSGHEPETPQQAIDPSLDDMPMPSNGVSHVAHVYQPIVEANRHEHHSVHFDEIELRGNHLQEPSTQANLLPLENHYTNGYNHSNALPASPHAPHAIRVSSPLTSVVSEQFPSPVQDSANQLEVQSPSDVFHANAEHEPDFAVVSPTSPVAKTVEATPRKKSTSRRGSKASAKNEGRATSHVDEGEEESMRLARSLMAELGGLRRRRS</sequence>
<dbReference type="InterPro" id="IPR041070">
    <property type="entry name" value="JHD"/>
</dbReference>
<feature type="compositionally biased region" description="Basic and acidic residues" evidence="20">
    <location>
        <begin position="148"/>
        <end position="159"/>
    </location>
</feature>
<accession>A0A6G1GXS5</accession>
<evidence type="ECO:0000256" key="20">
    <source>
        <dbReference type="SAM" id="MobiDB-lite"/>
    </source>
</evidence>
<feature type="region of interest" description="Disordered" evidence="20">
    <location>
        <begin position="315"/>
        <end position="446"/>
    </location>
</feature>
<dbReference type="EC" id="1.14.11.27" evidence="5"/>
<organism evidence="23 24">
    <name type="scientific">Aulographum hederae CBS 113979</name>
    <dbReference type="NCBI Taxonomy" id="1176131"/>
    <lineage>
        <taxon>Eukaryota</taxon>
        <taxon>Fungi</taxon>
        <taxon>Dikarya</taxon>
        <taxon>Ascomycota</taxon>
        <taxon>Pezizomycotina</taxon>
        <taxon>Dothideomycetes</taxon>
        <taxon>Pleosporomycetidae</taxon>
        <taxon>Aulographales</taxon>
        <taxon>Aulographaceae</taxon>
    </lineage>
</organism>
<evidence type="ECO:0000256" key="14">
    <source>
        <dbReference type="ARBA" id="ARBA00023015"/>
    </source>
</evidence>
<keyword evidence="12" id="KW-0560">Oxidoreductase</keyword>
<dbReference type="PANTHER" id="PTHR23123">
    <property type="entry name" value="PHD/F-BOX CONTAINING PROTEIN"/>
    <property type="match status" value="1"/>
</dbReference>
<dbReference type="Pfam" id="PF02373">
    <property type="entry name" value="JmjC"/>
    <property type="match status" value="1"/>
</dbReference>
<dbReference type="EMBL" id="ML977160">
    <property type="protein sequence ID" value="KAF1985735.1"/>
    <property type="molecule type" value="Genomic_DNA"/>
</dbReference>
<feature type="region of interest" description="Disordered" evidence="20">
    <location>
        <begin position="143"/>
        <end position="175"/>
    </location>
</feature>
<dbReference type="Pfam" id="PF17811">
    <property type="entry name" value="JHD"/>
    <property type="match status" value="1"/>
</dbReference>
<gene>
    <name evidence="23" type="ORF">K402DRAFT_356641</name>
</gene>
<comment type="subcellular location">
    <subcellularLocation>
        <location evidence="3">Nucleus</location>
    </subcellularLocation>
</comment>
<comment type="function">
    <text evidence="2">Histone demethylase that specifically demethylates 'Lys-36' of histone H3, thereby playing a central role in histone code.</text>
</comment>
<evidence type="ECO:0000256" key="2">
    <source>
        <dbReference type="ARBA" id="ARBA00003909"/>
    </source>
</evidence>
<feature type="region of interest" description="Disordered" evidence="20">
    <location>
        <begin position="1"/>
        <end position="30"/>
    </location>
</feature>
<dbReference type="Gene3D" id="2.60.120.650">
    <property type="entry name" value="Cupin"/>
    <property type="match status" value="2"/>
</dbReference>
<feature type="compositionally biased region" description="Low complexity" evidence="20">
    <location>
        <begin position="338"/>
        <end position="353"/>
    </location>
</feature>
<keyword evidence="8 19" id="KW-0863">Zinc-finger</keyword>
<dbReference type="SUPFAM" id="SSF51197">
    <property type="entry name" value="Clavaminate synthase-like"/>
    <property type="match status" value="1"/>
</dbReference>
<evidence type="ECO:0000256" key="3">
    <source>
        <dbReference type="ARBA" id="ARBA00004123"/>
    </source>
</evidence>
<dbReference type="SMART" id="SM00558">
    <property type="entry name" value="JmjC"/>
    <property type="match status" value="1"/>
</dbReference>
<evidence type="ECO:0000256" key="19">
    <source>
        <dbReference type="PROSITE-ProRule" id="PRU00146"/>
    </source>
</evidence>
<feature type="compositionally biased region" description="Polar residues" evidence="20">
    <location>
        <begin position="1154"/>
        <end position="1174"/>
    </location>
</feature>
<feature type="region of interest" description="Disordered" evidence="20">
    <location>
        <begin position="225"/>
        <end position="261"/>
    </location>
</feature>
<dbReference type="SMART" id="SM00249">
    <property type="entry name" value="PHD"/>
    <property type="match status" value="1"/>
</dbReference>
<keyword evidence="9" id="KW-0862">Zinc</keyword>
<dbReference type="GO" id="GO:0140680">
    <property type="term" value="F:histone H3K36me/H3K36me2 demethylase activity"/>
    <property type="evidence" value="ECO:0007669"/>
    <property type="project" value="UniProtKB-EC"/>
</dbReference>
<evidence type="ECO:0000256" key="4">
    <source>
        <dbReference type="ARBA" id="ARBA00008037"/>
    </source>
</evidence>
<evidence type="ECO:0000256" key="18">
    <source>
        <dbReference type="ARBA" id="ARBA00047915"/>
    </source>
</evidence>
<feature type="compositionally biased region" description="Polar residues" evidence="20">
    <location>
        <begin position="1"/>
        <end position="11"/>
    </location>
</feature>
<feature type="compositionally biased region" description="Polar residues" evidence="20">
    <location>
        <begin position="164"/>
        <end position="175"/>
    </location>
</feature>
<feature type="compositionally biased region" description="Basic residues" evidence="20">
    <location>
        <begin position="1555"/>
        <end position="1564"/>
    </location>
</feature>
<evidence type="ECO:0000313" key="24">
    <source>
        <dbReference type="Proteomes" id="UP000800041"/>
    </source>
</evidence>
<comment type="similarity">
    <text evidence="4">Belongs to the JHDM1 histone demethylase family.</text>
</comment>
<evidence type="ECO:0000259" key="21">
    <source>
        <dbReference type="PROSITE" id="PS50016"/>
    </source>
</evidence>
<evidence type="ECO:0000256" key="7">
    <source>
        <dbReference type="ARBA" id="ARBA00022723"/>
    </source>
</evidence>
<feature type="compositionally biased region" description="Polar residues" evidence="20">
    <location>
        <begin position="1101"/>
        <end position="1124"/>
    </location>
</feature>
<keyword evidence="24" id="KW-1185">Reference proteome</keyword>
<dbReference type="InterPro" id="IPR019786">
    <property type="entry name" value="Zinc_finger_PHD-type_CS"/>
</dbReference>
<dbReference type="SUPFAM" id="SSF57903">
    <property type="entry name" value="FYVE/PHD zinc finger"/>
    <property type="match status" value="1"/>
</dbReference>
<dbReference type="InterPro" id="IPR011011">
    <property type="entry name" value="Znf_FYVE_PHD"/>
</dbReference>
<keyword evidence="11" id="KW-0223">Dioxygenase</keyword>
<evidence type="ECO:0000256" key="13">
    <source>
        <dbReference type="ARBA" id="ARBA00023004"/>
    </source>
</evidence>
<feature type="compositionally biased region" description="Polar residues" evidence="20">
    <location>
        <begin position="389"/>
        <end position="408"/>
    </location>
</feature>
<dbReference type="GO" id="GO:0008270">
    <property type="term" value="F:zinc ion binding"/>
    <property type="evidence" value="ECO:0007669"/>
    <property type="project" value="UniProtKB-KW"/>
</dbReference>